<dbReference type="AlphaFoldDB" id="A0A0A1TMW7"/>
<accession>A0A0A1TMW7</accession>
<dbReference type="GO" id="GO:0016491">
    <property type="term" value="F:oxidoreductase activity"/>
    <property type="evidence" value="ECO:0007669"/>
    <property type="project" value="UniProtKB-KW"/>
</dbReference>
<evidence type="ECO:0000313" key="6">
    <source>
        <dbReference type="Proteomes" id="UP000039046"/>
    </source>
</evidence>
<dbReference type="OrthoDB" id="37659at2759"/>
<name>A0A0A1TMW7_9HYPO</name>
<organism evidence="5 6">
    <name type="scientific">[Torrubiella] hemipterigena</name>
    <dbReference type="NCBI Taxonomy" id="1531966"/>
    <lineage>
        <taxon>Eukaryota</taxon>
        <taxon>Fungi</taxon>
        <taxon>Dikarya</taxon>
        <taxon>Ascomycota</taxon>
        <taxon>Pezizomycotina</taxon>
        <taxon>Sordariomycetes</taxon>
        <taxon>Hypocreomycetidae</taxon>
        <taxon>Hypocreales</taxon>
        <taxon>Clavicipitaceae</taxon>
        <taxon>Clavicipitaceae incertae sedis</taxon>
        <taxon>'Torrubiella' clade</taxon>
    </lineage>
</organism>
<dbReference type="EMBL" id="CDHN01000005">
    <property type="protein sequence ID" value="CEJ92630.1"/>
    <property type="molecule type" value="Genomic_DNA"/>
</dbReference>
<dbReference type="PRINTS" id="PR00081">
    <property type="entry name" value="GDHRDH"/>
</dbReference>
<keyword evidence="6" id="KW-1185">Reference proteome</keyword>
<dbReference type="InterPro" id="IPR036291">
    <property type="entry name" value="NAD(P)-bd_dom_sf"/>
</dbReference>
<dbReference type="PROSITE" id="PS00061">
    <property type="entry name" value="ADH_SHORT"/>
    <property type="match status" value="1"/>
</dbReference>
<dbReference type="PRINTS" id="PR00080">
    <property type="entry name" value="SDRFAMILY"/>
</dbReference>
<proteinExistence type="inferred from homology"/>
<dbReference type="PANTHER" id="PTHR43180">
    <property type="entry name" value="3-OXOACYL-(ACYL-CARRIER-PROTEIN) REDUCTASE (AFU_ORTHOLOGUE AFUA_6G11210)"/>
    <property type="match status" value="1"/>
</dbReference>
<evidence type="ECO:0000313" key="5">
    <source>
        <dbReference type="EMBL" id="CEJ92630.1"/>
    </source>
</evidence>
<dbReference type="PANTHER" id="PTHR43180:SF80">
    <property type="entry name" value="NAD(P)-BINDING PROTEIN"/>
    <property type="match status" value="1"/>
</dbReference>
<dbReference type="STRING" id="1531966.A0A0A1TMW7"/>
<dbReference type="InterPro" id="IPR002347">
    <property type="entry name" value="SDR_fam"/>
</dbReference>
<dbReference type="Proteomes" id="UP000039046">
    <property type="component" value="Unassembled WGS sequence"/>
</dbReference>
<evidence type="ECO:0000256" key="1">
    <source>
        <dbReference type="ARBA" id="ARBA00006484"/>
    </source>
</evidence>
<gene>
    <name evidence="5" type="ORF">VHEMI08268</name>
</gene>
<evidence type="ECO:0000256" key="3">
    <source>
        <dbReference type="ARBA" id="ARBA00023002"/>
    </source>
</evidence>
<keyword evidence="3" id="KW-0560">Oxidoreductase</keyword>
<reference evidence="5 6" key="1">
    <citation type="journal article" date="2015" name="Genome Announc.">
        <title>Draft Genome Sequence and Gene Annotation of the Entomopathogenic Fungus Verticillium hemipterigenum.</title>
        <authorList>
            <person name="Horn F."/>
            <person name="Habel A."/>
            <person name="Scharf D.H."/>
            <person name="Dworschak J."/>
            <person name="Brakhage A.A."/>
            <person name="Guthke R."/>
            <person name="Hertweck C."/>
            <person name="Linde J."/>
        </authorList>
    </citation>
    <scope>NUCLEOTIDE SEQUENCE [LARGE SCALE GENOMIC DNA]</scope>
</reference>
<dbReference type="SUPFAM" id="SSF51735">
    <property type="entry name" value="NAD(P)-binding Rossmann-fold domains"/>
    <property type="match status" value="1"/>
</dbReference>
<protein>
    <submittedName>
        <fullName evidence="5">Uncharacterized protein</fullName>
    </submittedName>
</protein>
<evidence type="ECO:0000256" key="4">
    <source>
        <dbReference type="RuleBase" id="RU000363"/>
    </source>
</evidence>
<dbReference type="Pfam" id="PF00106">
    <property type="entry name" value="adh_short"/>
    <property type="match status" value="1"/>
</dbReference>
<evidence type="ECO:0000256" key="2">
    <source>
        <dbReference type="ARBA" id="ARBA00022857"/>
    </source>
</evidence>
<dbReference type="HOGENOM" id="CLU_010194_13_1_1"/>
<dbReference type="InterPro" id="IPR020904">
    <property type="entry name" value="Sc_DH/Rdtase_CS"/>
</dbReference>
<sequence length="317" mass="34026">MTTLSLSLSDIPSMEGKTAVLTGGSSGIGLAAALILASKGAHVHVLDITPMDRSFDIFDVPGDAKVNIDLGAISADKLQFHHCDVSQWDQLRRTFEQIGPIDIAIANAGVSENSNFFTDVTSALDKVEEPHYPLIDINYRSVLNFVRLSLSSFAKHSRQGSIVLTTSATGYSPEQSLPVYSATKSALVGLVRSLRPSISKYGATINAVAPAATVSKLLPKNLAAPLMQAGFPISSSYHVGLALAYSATATQSRQVEGYGKDTSADVASAGRWNGRVILTLGDRWTEIEEPLASLRAQWFGEWNTEKTALQQKLTDMR</sequence>
<dbReference type="Gene3D" id="3.40.50.720">
    <property type="entry name" value="NAD(P)-binding Rossmann-like Domain"/>
    <property type="match status" value="1"/>
</dbReference>
<keyword evidence="2" id="KW-0521">NADP</keyword>
<comment type="similarity">
    <text evidence="1 4">Belongs to the short-chain dehydrogenases/reductases (SDR) family.</text>
</comment>